<feature type="chain" id="PRO_5004928517" description="Late embryogenesis abundant protein Lea5" evidence="1">
    <location>
        <begin position="26"/>
        <end position="108"/>
    </location>
</feature>
<name>W9RCM6_9ROSA</name>
<gene>
    <name evidence="2" type="ORF">L484_017999</name>
</gene>
<keyword evidence="3" id="KW-1185">Reference proteome</keyword>
<evidence type="ECO:0008006" key="4">
    <source>
        <dbReference type="Google" id="ProtNLM"/>
    </source>
</evidence>
<dbReference type="PANTHER" id="PTHR33509:SF21">
    <property type="entry name" value="OS02G0564600 PROTEIN"/>
    <property type="match status" value="1"/>
</dbReference>
<dbReference type="eggNOG" id="ENOG502SAHF">
    <property type="taxonomic scope" value="Eukaryota"/>
</dbReference>
<keyword evidence="1" id="KW-0732">Signal</keyword>
<dbReference type="Proteomes" id="UP000030645">
    <property type="component" value="Unassembled WGS sequence"/>
</dbReference>
<organism evidence="2 3">
    <name type="scientific">Morus notabilis</name>
    <dbReference type="NCBI Taxonomy" id="981085"/>
    <lineage>
        <taxon>Eukaryota</taxon>
        <taxon>Viridiplantae</taxon>
        <taxon>Streptophyta</taxon>
        <taxon>Embryophyta</taxon>
        <taxon>Tracheophyta</taxon>
        <taxon>Spermatophyta</taxon>
        <taxon>Magnoliopsida</taxon>
        <taxon>eudicotyledons</taxon>
        <taxon>Gunneridae</taxon>
        <taxon>Pentapetalae</taxon>
        <taxon>rosids</taxon>
        <taxon>fabids</taxon>
        <taxon>Rosales</taxon>
        <taxon>Moraceae</taxon>
        <taxon>Moreae</taxon>
        <taxon>Morus</taxon>
    </lineage>
</organism>
<evidence type="ECO:0000313" key="3">
    <source>
        <dbReference type="Proteomes" id="UP000030645"/>
    </source>
</evidence>
<feature type="signal peptide" evidence="1">
    <location>
        <begin position="1"/>
        <end position="25"/>
    </location>
</feature>
<sequence>MAKLPINPLLLLRLVLLFFFNDTGRRTYSYAVAAENVRVQPVAAAAAMRPMAAAKEAVPAGTNKKEDFWMRDPKTGNWVPESHLGDDQIDVADLREKLLSKNHKKTTL</sequence>
<proteinExistence type="predicted"/>
<dbReference type="InterPro" id="IPR004926">
    <property type="entry name" value="LEA_3a"/>
</dbReference>
<evidence type="ECO:0000256" key="1">
    <source>
        <dbReference type="SAM" id="SignalP"/>
    </source>
</evidence>
<dbReference type="Pfam" id="PF03242">
    <property type="entry name" value="LEA_3a"/>
    <property type="match status" value="1"/>
</dbReference>
<reference evidence="3" key="1">
    <citation type="submission" date="2013-01" db="EMBL/GenBank/DDBJ databases">
        <title>Draft Genome Sequence of a Mulberry Tree, Morus notabilis C.K. Schneid.</title>
        <authorList>
            <person name="He N."/>
            <person name="Zhao S."/>
        </authorList>
    </citation>
    <scope>NUCLEOTIDE SEQUENCE</scope>
</reference>
<protein>
    <recommendedName>
        <fullName evidence="4">Late embryogenesis abundant protein Lea5</fullName>
    </recommendedName>
</protein>
<evidence type="ECO:0000313" key="2">
    <source>
        <dbReference type="EMBL" id="EXB64665.1"/>
    </source>
</evidence>
<accession>W9RCM6</accession>
<dbReference type="PANTHER" id="PTHR33509">
    <property type="entry name" value="LATE EMBRYOGENIS ABUNDANT PROTEIN 2-RELATED"/>
    <property type="match status" value="1"/>
</dbReference>
<dbReference type="EMBL" id="KE344502">
    <property type="protein sequence ID" value="EXB64665.1"/>
    <property type="molecule type" value="Genomic_DNA"/>
</dbReference>
<dbReference type="AlphaFoldDB" id="W9RCM6"/>